<evidence type="ECO:0000313" key="1">
    <source>
        <dbReference type="EMBL" id="MEJ8822532.1"/>
    </source>
</evidence>
<comment type="caution">
    <text evidence="1">The sequence shown here is derived from an EMBL/GenBank/DDBJ whole genome shotgun (WGS) entry which is preliminary data.</text>
</comment>
<proteinExistence type="predicted"/>
<dbReference type="RefSeq" id="WP_340363578.1">
    <property type="nucleotide sequence ID" value="NZ_JBBKZV010000005.1"/>
</dbReference>
<evidence type="ECO:0000313" key="2">
    <source>
        <dbReference type="Proteomes" id="UP001363010"/>
    </source>
</evidence>
<keyword evidence="2" id="KW-1185">Reference proteome</keyword>
<reference evidence="1 2" key="1">
    <citation type="submission" date="2024-03" db="EMBL/GenBank/DDBJ databases">
        <title>Novel species of the genus Variovorax.</title>
        <authorList>
            <person name="Liu Q."/>
            <person name="Xin Y.-H."/>
        </authorList>
    </citation>
    <scope>NUCLEOTIDE SEQUENCE [LARGE SCALE GENOMIC DNA]</scope>
    <source>
        <strain evidence="1 2">KACC 18501</strain>
    </source>
</reference>
<sequence length="68" mass="7804">MKNTSFEHHGHQVTTVAWQVGTRWSWSYQIDDREPVNLAESGSRSERQAFHEARHEAIAAITALDAER</sequence>
<name>A0ABU8VZK0_9BURK</name>
<accession>A0ABU8VZK0</accession>
<dbReference type="EMBL" id="JBBKZV010000005">
    <property type="protein sequence ID" value="MEJ8822532.1"/>
    <property type="molecule type" value="Genomic_DNA"/>
</dbReference>
<gene>
    <name evidence="1" type="ORF">WKW80_10850</name>
</gene>
<dbReference type="Proteomes" id="UP001363010">
    <property type="component" value="Unassembled WGS sequence"/>
</dbReference>
<organism evidence="1 2">
    <name type="scientific">Variovorax humicola</name>
    <dbReference type="NCBI Taxonomy" id="1769758"/>
    <lineage>
        <taxon>Bacteria</taxon>
        <taxon>Pseudomonadati</taxon>
        <taxon>Pseudomonadota</taxon>
        <taxon>Betaproteobacteria</taxon>
        <taxon>Burkholderiales</taxon>
        <taxon>Comamonadaceae</taxon>
        <taxon>Variovorax</taxon>
    </lineage>
</organism>
<protein>
    <recommendedName>
        <fullName evidence="3">DUF1508 domain-containing protein</fullName>
    </recommendedName>
</protein>
<evidence type="ECO:0008006" key="3">
    <source>
        <dbReference type="Google" id="ProtNLM"/>
    </source>
</evidence>